<dbReference type="InterPro" id="IPR012349">
    <property type="entry name" value="Split_barrel_FMN-bd"/>
</dbReference>
<dbReference type="Pfam" id="PF01243">
    <property type="entry name" value="PNPOx_N"/>
    <property type="match status" value="1"/>
</dbReference>
<dbReference type="PANTHER" id="PTHR35176:SF2">
    <property type="entry name" value="F420H(2)-DEPENDENT REDUCTASE RV1155"/>
    <property type="match status" value="1"/>
</dbReference>
<dbReference type="SUPFAM" id="SSF50475">
    <property type="entry name" value="FMN-binding split barrel"/>
    <property type="match status" value="1"/>
</dbReference>
<dbReference type="PANTHER" id="PTHR35176">
    <property type="entry name" value="HEME OXYGENASE HI_0854-RELATED"/>
    <property type="match status" value="1"/>
</dbReference>
<dbReference type="InterPro" id="IPR011576">
    <property type="entry name" value="Pyridox_Oxase_N"/>
</dbReference>
<dbReference type="GO" id="GO:0070967">
    <property type="term" value="F:coenzyme F420 binding"/>
    <property type="evidence" value="ECO:0007669"/>
    <property type="project" value="TreeGrafter"/>
</dbReference>
<feature type="domain" description="Pyridoxamine 5'-phosphate oxidase N-terminal" evidence="2">
    <location>
        <begin position="5"/>
        <end position="117"/>
    </location>
</feature>
<sequence>MNYHEALPFLTRNHKGVISTNRPDGSTHSSIVVCGIYSDKPAFVSVYPKSQKILNLRRNPKCTLVSVTGDWRNYVVVEGLVSLTDYGNTDKEIMRTQLRETYMSCSDTPHPNWDEYDKAMVRQEAVIVIIEPTRMYGLLR</sequence>
<dbReference type="InterPro" id="IPR019920">
    <property type="entry name" value="F420-binding_dom_put"/>
</dbReference>
<dbReference type="AlphaFoldDB" id="A0A381RU95"/>
<keyword evidence="1" id="KW-0560">Oxidoreductase</keyword>
<evidence type="ECO:0000259" key="2">
    <source>
        <dbReference type="Pfam" id="PF01243"/>
    </source>
</evidence>
<dbReference type="InterPro" id="IPR052019">
    <property type="entry name" value="F420H2_bilvrd_red/Heme_oxyg"/>
</dbReference>
<dbReference type="NCBIfam" id="TIGR03618">
    <property type="entry name" value="Rv1155_F420"/>
    <property type="match status" value="1"/>
</dbReference>
<protein>
    <recommendedName>
        <fullName evidence="2">Pyridoxamine 5'-phosphate oxidase N-terminal domain-containing protein</fullName>
    </recommendedName>
</protein>
<gene>
    <name evidence="3" type="ORF">METZ01_LOCUS48309</name>
</gene>
<dbReference type="Gene3D" id="2.30.110.10">
    <property type="entry name" value="Electron Transport, Fmn-binding Protein, Chain A"/>
    <property type="match status" value="1"/>
</dbReference>
<reference evidence="3" key="1">
    <citation type="submission" date="2018-05" db="EMBL/GenBank/DDBJ databases">
        <authorList>
            <person name="Lanie J.A."/>
            <person name="Ng W.-L."/>
            <person name="Kazmierczak K.M."/>
            <person name="Andrzejewski T.M."/>
            <person name="Davidsen T.M."/>
            <person name="Wayne K.J."/>
            <person name="Tettelin H."/>
            <person name="Glass J.I."/>
            <person name="Rusch D."/>
            <person name="Podicherti R."/>
            <person name="Tsui H.-C.T."/>
            <person name="Winkler M.E."/>
        </authorList>
    </citation>
    <scope>NUCLEOTIDE SEQUENCE</scope>
</reference>
<name>A0A381RU95_9ZZZZ</name>
<dbReference type="EMBL" id="UINC01002326">
    <property type="protein sequence ID" value="SUZ95455.1"/>
    <property type="molecule type" value="Genomic_DNA"/>
</dbReference>
<dbReference type="GO" id="GO:0016627">
    <property type="term" value="F:oxidoreductase activity, acting on the CH-CH group of donors"/>
    <property type="evidence" value="ECO:0007669"/>
    <property type="project" value="TreeGrafter"/>
</dbReference>
<proteinExistence type="predicted"/>
<accession>A0A381RU95</accession>
<evidence type="ECO:0000256" key="1">
    <source>
        <dbReference type="ARBA" id="ARBA00023002"/>
    </source>
</evidence>
<organism evidence="3">
    <name type="scientific">marine metagenome</name>
    <dbReference type="NCBI Taxonomy" id="408172"/>
    <lineage>
        <taxon>unclassified sequences</taxon>
        <taxon>metagenomes</taxon>
        <taxon>ecological metagenomes</taxon>
    </lineage>
</organism>
<dbReference type="GO" id="GO:0005829">
    <property type="term" value="C:cytosol"/>
    <property type="evidence" value="ECO:0007669"/>
    <property type="project" value="TreeGrafter"/>
</dbReference>
<evidence type="ECO:0000313" key="3">
    <source>
        <dbReference type="EMBL" id="SUZ95455.1"/>
    </source>
</evidence>